<dbReference type="AlphaFoldDB" id="A0A5C6M445"/>
<dbReference type="EMBL" id="SRHE01000434">
    <property type="protein sequence ID" value="TWW08973.1"/>
    <property type="molecule type" value="Genomic_DNA"/>
</dbReference>
<evidence type="ECO:0000313" key="2">
    <source>
        <dbReference type="EMBL" id="TWW08973.1"/>
    </source>
</evidence>
<accession>A0A5C6M445</accession>
<comment type="caution">
    <text evidence="2">The sequence shown here is derived from an EMBL/GenBank/DDBJ whole genome shotgun (WGS) entry which is preliminary data.</text>
</comment>
<dbReference type="SUPFAM" id="SSF52047">
    <property type="entry name" value="RNI-like"/>
    <property type="match status" value="1"/>
</dbReference>
<name>A0A5C6M445_9PLAN</name>
<dbReference type="Proteomes" id="UP000321083">
    <property type="component" value="Unassembled WGS sequence"/>
</dbReference>
<sequence>MQQHFHYSRLPLSRRTISFGLLIAILSVSLVVYRMFGATRVSRSAFSAEFCGRYSAIVFDDLSLSDDRSTDASEIEVLRYRETDVGRNEFLAMSKLPRLLVLDISGCKFSSEDFALISSAQQLRVVCIDQAECTAGIVNTLTKLKNVRSISIAYCKVTDEQVVALTNIPSLRALAIGSRELTDKENEIQKKRLRFRFIDSLGIFYMGGRGIQL</sequence>
<gene>
    <name evidence="2" type="ORF">E3A20_19010</name>
</gene>
<keyword evidence="1" id="KW-1133">Transmembrane helix</keyword>
<feature type="transmembrane region" description="Helical" evidence="1">
    <location>
        <begin position="17"/>
        <end position="36"/>
    </location>
</feature>
<keyword evidence="3" id="KW-1185">Reference proteome</keyword>
<evidence type="ECO:0000256" key="1">
    <source>
        <dbReference type="SAM" id="Phobius"/>
    </source>
</evidence>
<dbReference type="InterPro" id="IPR032675">
    <property type="entry name" value="LRR_dom_sf"/>
</dbReference>
<protein>
    <submittedName>
        <fullName evidence="2">Uncharacterized protein</fullName>
    </submittedName>
</protein>
<keyword evidence="1" id="KW-0812">Transmembrane</keyword>
<dbReference type="Gene3D" id="3.80.10.10">
    <property type="entry name" value="Ribonuclease Inhibitor"/>
    <property type="match status" value="1"/>
</dbReference>
<reference evidence="2 3" key="2">
    <citation type="submission" date="2019-08" db="EMBL/GenBank/DDBJ databases">
        <authorList>
            <person name="Henke P."/>
        </authorList>
    </citation>
    <scope>NUCLEOTIDE SEQUENCE [LARGE SCALE GENOMIC DNA]</scope>
    <source>
        <strain evidence="2">Phe10_nw2017</strain>
    </source>
</reference>
<organism evidence="2 3">
    <name type="scientific">Planctomyces bekefii</name>
    <dbReference type="NCBI Taxonomy" id="1653850"/>
    <lineage>
        <taxon>Bacteria</taxon>
        <taxon>Pseudomonadati</taxon>
        <taxon>Planctomycetota</taxon>
        <taxon>Planctomycetia</taxon>
        <taxon>Planctomycetales</taxon>
        <taxon>Planctomycetaceae</taxon>
        <taxon>Planctomyces</taxon>
    </lineage>
</organism>
<evidence type="ECO:0000313" key="3">
    <source>
        <dbReference type="Proteomes" id="UP000321083"/>
    </source>
</evidence>
<keyword evidence="1" id="KW-0472">Membrane</keyword>
<reference evidence="2 3" key="1">
    <citation type="submission" date="2019-08" db="EMBL/GenBank/DDBJ databases">
        <title>100 year-old enigma solved: identification of Planctomyces bekefii, the type genus and species of the phylum Planctomycetes.</title>
        <authorList>
            <person name="Svetlana D.N."/>
            <person name="Overmann J."/>
        </authorList>
    </citation>
    <scope>NUCLEOTIDE SEQUENCE [LARGE SCALE GENOMIC DNA]</scope>
    <source>
        <strain evidence="2">Phe10_nw2017</strain>
    </source>
</reference>
<proteinExistence type="predicted"/>